<dbReference type="EMBL" id="AP018694">
    <property type="protein sequence ID" value="BBE17065.1"/>
    <property type="molecule type" value="Genomic_DNA"/>
</dbReference>
<dbReference type="RefSeq" id="WP_318350088.1">
    <property type="nucleotide sequence ID" value="NZ_AP018694.1"/>
</dbReference>
<proteinExistence type="predicted"/>
<organism evidence="1 2">
    <name type="scientific">Aquipluma nitroreducens</name>
    <dbReference type="NCBI Taxonomy" id="2010828"/>
    <lineage>
        <taxon>Bacteria</taxon>
        <taxon>Pseudomonadati</taxon>
        <taxon>Bacteroidota</taxon>
        <taxon>Bacteroidia</taxon>
        <taxon>Marinilabiliales</taxon>
        <taxon>Prolixibacteraceae</taxon>
        <taxon>Aquipluma</taxon>
    </lineage>
</organism>
<dbReference type="Pfam" id="PF13366">
    <property type="entry name" value="PDDEXK_3"/>
    <property type="match status" value="1"/>
</dbReference>
<evidence type="ECO:0000313" key="2">
    <source>
        <dbReference type="Proteomes" id="UP001193389"/>
    </source>
</evidence>
<protein>
    <submittedName>
        <fullName evidence="1">NADH:ubiquinone oxidoreductase subunit 5</fullName>
    </submittedName>
</protein>
<dbReference type="Proteomes" id="UP001193389">
    <property type="component" value="Chromosome"/>
</dbReference>
<dbReference type="KEGG" id="anf:AQPE_1214"/>
<evidence type="ECO:0000313" key="1">
    <source>
        <dbReference type="EMBL" id="BBE17065.1"/>
    </source>
</evidence>
<dbReference type="NCBIfam" id="TIGR04256">
    <property type="entry name" value="GxxExxY"/>
    <property type="match status" value="1"/>
</dbReference>
<dbReference type="InterPro" id="IPR026350">
    <property type="entry name" value="GxxExxY"/>
</dbReference>
<keyword evidence="2" id="KW-1185">Reference proteome</keyword>
<name>A0A5K7S6E1_9BACT</name>
<sequence>MDREEIFKKVLDCAFEVHTNLGPGLLESVYEECLFIELQMVGLNVEKQKHLPLIYKGLKLGSHLRLDILVENKIIVELKAVEELTDVHLAQTLTYLKLSGCKLGLLVNFNVTHLKNGIKRVIL</sequence>
<accession>A0A5K7S6E1</accession>
<gene>
    <name evidence="1" type="ORF">AQPE_1214</name>
</gene>
<reference evidence="1" key="1">
    <citation type="journal article" date="2020" name="Int. J. Syst. Evol. Microbiol.">
        <title>Aquipluma nitroreducens gen. nov. sp. nov., a novel facultatively anaerobic bacterium isolated from a freshwater lake.</title>
        <authorList>
            <person name="Watanabe M."/>
            <person name="Kojima H."/>
            <person name="Fukui M."/>
        </authorList>
    </citation>
    <scope>NUCLEOTIDE SEQUENCE</scope>
    <source>
        <strain evidence="1">MeG22</strain>
    </source>
</reference>
<dbReference type="AlphaFoldDB" id="A0A5K7S6E1"/>